<keyword evidence="6 9" id="KW-0030">Aminoacyl-tRNA synthetase</keyword>
<dbReference type="NCBIfam" id="TIGR00234">
    <property type="entry name" value="tyrS"/>
    <property type="match status" value="1"/>
</dbReference>
<gene>
    <name evidence="10" type="ORF">BpHYR1_037492</name>
</gene>
<comment type="catalytic activity">
    <reaction evidence="8">
        <text>tRNA(Tyr) + L-tyrosine + ATP = L-tyrosyl-tRNA(Tyr) + AMP + diphosphate + H(+)</text>
        <dbReference type="Rhea" id="RHEA:10220"/>
        <dbReference type="Rhea" id="RHEA-COMP:9706"/>
        <dbReference type="Rhea" id="RHEA-COMP:9707"/>
        <dbReference type="ChEBI" id="CHEBI:15378"/>
        <dbReference type="ChEBI" id="CHEBI:30616"/>
        <dbReference type="ChEBI" id="CHEBI:33019"/>
        <dbReference type="ChEBI" id="CHEBI:58315"/>
        <dbReference type="ChEBI" id="CHEBI:78442"/>
        <dbReference type="ChEBI" id="CHEBI:78536"/>
        <dbReference type="ChEBI" id="CHEBI:456215"/>
        <dbReference type="EC" id="6.1.1.1"/>
    </reaction>
</comment>
<keyword evidence="2 9" id="KW-0436">Ligase</keyword>
<dbReference type="GO" id="GO:0006437">
    <property type="term" value="P:tyrosyl-tRNA aminoacylation"/>
    <property type="evidence" value="ECO:0007669"/>
    <property type="project" value="InterPro"/>
</dbReference>
<proteinExistence type="inferred from homology"/>
<dbReference type="Gene3D" id="3.40.50.620">
    <property type="entry name" value="HUPs"/>
    <property type="match status" value="1"/>
</dbReference>
<evidence type="ECO:0000256" key="4">
    <source>
        <dbReference type="ARBA" id="ARBA00022840"/>
    </source>
</evidence>
<dbReference type="InterPro" id="IPR002307">
    <property type="entry name" value="Tyr-tRNA-ligase"/>
</dbReference>
<evidence type="ECO:0000256" key="9">
    <source>
        <dbReference type="RuleBase" id="RU363036"/>
    </source>
</evidence>
<dbReference type="AlphaFoldDB" id="A0A3M7PJ66"/>
<dbReference type="InterPro" id="IPR002305">
    <property type="entry name" value="aa-tRNA-synth_Ic"/>
</dbReference>
<keyword evidence="3 9" id="KW-0547">Nucleotide-binding</keyword>
<evidence type="ECO:0000313" key="11">
    <source>
        <dbReference type="Proteomes" id="UP000276133"/>
    </source>
</evidence>
<dbReference type="GO" id="GO:0005739">
    <property type="term" value="C:mitochondrion"/>
    <property type="evidence" value="ECO:0007669"/>
    <property type="project" value="TreeGrafter"/>
</dbReference>
<dbReference type="PANTHER" id="PTHR11766:SF0">
    <property type="entry name" value="TYROSINE--TRNA LIGASE, MITOCHONDRIAL"/>
    <property type="match status" value="1"/>
</dbReference>
<dbReference type="PANTHER" id="PTHR11766">
    <property type="entry name" value="TYROSYL-TRNA SYNTHETASE"/>
    <property type="match status" value="1"/>
</dbReference>
<dbReference type="OrthoDB" id="337870at2759"/>
<evidence type="ECO:0000256" key="6">
    <source>
        <dbReference type="ARBA" id="ARBA00023146"/>
    </source>
</evidence>
<dbReference type="Gene3D" id="3.10.290.10">
    <property type="entry name" value="RNA-binding S4 domain"/>
    <property type="match status" value="1"/>
</dbReference>
<dbReference type="FunFam" id="1.10.240.10:FF:000001">
    <property type="entry name" value="Tyrosine--tRNA ligase"/>
    <property type="match status" value="1"/>
</dbReference>
<dbReference type="GO" id="GO:0005524">
    <property type="term" value="F:ATP binding"/>
    <property type="evidence" value="ECO:0007669"/>
    <property type="project" value="UniProtKB-KW"/>
</dbReference>
<dbReference type="EMBL" id="REGN01010389">
    <property type="protein sequence ID" value="RMZ99151.1"/>
    <property type="molecule type" value="Genomic_DNA"/>
</dbReference>
<reference evidence="10 11" key="1">
    <citation type="journal article" date="2018" name="Sci. Rep.">
        <title>Genomic signatures of local adaptation to the degree of environmental predictability in rotifers.</title>
        <authorList>
            <person name="Franch-Gras L."/>
            <person name="Hahn C."/>
            <person name="Garcia-Roger E.M."/>
            <person name="Carmona M.J."/>
            <person name="Serra M."/>
            <person name="Gomez A."/>
        </authorList>
    </citation>
    <scope>NUCLEOTIDE SEQUENCE [LARGE SCALE GENOMIC DNA]</scope>
    <source>
        <strain evidence="10">HYR1</strain>
    </source>
</reference>
<evidence type="ECO:0000313" key="10">
    <source>
        <dbReference type="EMBL" id="RMZ99151.1"/>
    </source>
</evidence>
<dbReference type="InterPro" id="IPR024088">
    <property type="entry name" value="Tyr-tRNA-ligase_bac-type"/>
</dbReference>
<keyword evidence="11" id="KW-1185">Reference proteome</keyword>
<dbReference type="Gene3D" id="1.10.240.10">
    <property type="entry name" value="Tyrosyl-Transfer RNA Synthetase"/>
    <property type="match status" value="1"/>
</dbReference>
<evidence type="ECO:0000256" key="2">
    <source>
        <dbReference type="ARBA" id="ARBA00022598"/>
    </source>
</evidence>
<dbReference type="SUPFAM" id="SSF52374">
    <property type="entry name" value="Nucleotidylyl transferase"/>
    <property type="match status" value="1"/>
</dbReference>
<dbReference type="Proteomes" id="UP000276133">
    <property type="component" value="Unassembled WGS sequence"/>
</dbReference>
<protein>
    <recommendedName>
        <fullName evidence="1">tyrosine--tRNA ligase</fullName>
        <ecNumber evidence="1">6.1.1.1</ecNumber>
    </recommendedName>
    <alternativeName>
        <fullName evidence="7">Tyrosyl-tRNA synthetase</fullName>
    </alternativeName>
</protein>
<dbReference type="InterPro" id="IPR036986">
    <property type="entry name" value="S4_RNA-bd_sf"/>
</dbReference>
<name>A0A3M7PJ66_BRAPC</name>
<evidence type="ECO:0000256" key="8">
    <source>
        <dbReference type="ARBA" id="ARBA00048248"/>
    </source>
</evidence>
<sequence>IGGNDQTGNIKTGHELISKLKPDKRIFGLTLPIITSEKGDKLGKSAGNAVWLEQDMFSAFDFYQFFYNTSDQMVETYLKLFTFLPINEIDDLMLKHQKSPEKFLAQRKLASELTILVHGESGLDSAIKCTNAFFHSDRESLAKMSDKEVESTFRGASSVSLTMAPEMSVLECAVEAQCFRSVEDAAAVIKAGGFRINGTLITNPQESLIFGQHILTNNITIIRVGK</sequence>
<comment type="similarity">
    <text evidence="9">Belongs to the class-I aminoacyl-tRNA synthetase family.</text>
</comment>
<dbReference type="STRING" id="10195.A0A3M7PJ66"/>
<evidence type="ECO:0000256" key="7">
    <source>
        <dbReference type="ARBA" id="ARBA00033323"/>
    </source>
</evidence>
<evidence type="ECO:0000256" key="1">
    <source>
        <dbReference type="ARBA" id="ARBA00013160"/>
    </source>
</evidence>
<accession>A0A3M7PJ66</accession>
<dbReference type="Pfam" id="PF00579">
    <property type="entry name" value="tRNA-synt_1b"/>
    <property type="match status" value="1"/>
</dbReference>
<evidence type="ECO:0000256" key="3">
    <source>
        <dbReference type="ARBA" id="ARBA00022741"/>
    </source>
</evidence>
<dbReference type="InterPro" id="IPR014729">
    <property type="entry name" value="Rossmann-like_a/b/a_fold"/>
</dbReference>
<comment type="caution">
    <text evidence="10">The sequence shown here is derived from an EMBL/GenBank/DDBJ whole genome shotgun (WGS) entry which is preliminary data.</text>
</comment>
<dbReference type="SUPFAM" id="SSF55174">
    <property type="entry name" value="Alpha-L RNA-binding motif"/>
    <property type="match status" value="1"/>
</dbReference>
<organism evidence="10 11">
    <name type="scientific">Brachionus plicatilis</name>
    <name type="common">Marine rotifer</name>
    <name type="synonym">Brachionus muelleri</name>
    <dbReference type="NCBI Taxonomy" id="10195"/>
    <lineage>
        <taxon>Eukaryota</taxon>
        <taxon>Metazoa</taxon>
        <taxon>Spiralia</taxon>
        <taxon>Gnathifera</taxon>
        <taxon>Rotifera</taxon>
        <taxon>Eurotatoria</taxon>
        <taxon>Monogononta</taxon>
        <taxon>Pseudotrocha</taxon>
        <taxon>Ploima</taxon>
        <taxon>Brachionidae</taxon>
        <taxon>Brachionus</taxon>
    </lineage>
</organism>
<keyword evidence="5 9" id="KW-0648">Protein biosynthesis</keyword>
<evidence type="ECO:0000256" key="5">
    <source>
        <dbReference type="ARBA" id="ARBA00022917"/>
    </source>
</evidence>
<keyword evidence="4 9" id="KW-0067">ATP-binding</keyword>
<dbReference type="EC" id="6.1.1.1" evidence="1"/>
<feature type="non-terminal residue" evidence="10">
    <location>
        <position position="1"/>
    </location>
</feature>
<dbReference type="GO" id="GO:0004831">
    <property type="term" value="F:tyrosine-tRNA ligase activity"/>
    <property type="evidence" value="ECO:0007669"/>
    <property type="project" value="UniProtKB-EC"/>
</dbReference>
<dbReference type="GO" id="GO:0005829">
    <property type="term" value="C:cytosol"/>
    <property type="evidence" value="ECO:0007669"/>
    <property type="project" value="TreeGrafter"/>
</dbReference>
<dbReference type="GO" id="GO:0003723">
    <property type="term" value="F:RNA binding"/>
    <property type="evidence" value="ECO:0007669"/>
    <property type="project" value="InterPro"/>
</dbReference>